<feature type="compositionally biased region" description="Basic and acidic residues" evidence="1">
    <location>
        <begin position="352"/>
        <end position="370"/>
    </location>
</feature>
<comment type="caution">
    <text evidence="2">The sequence shown here is derived from an EMBL/GenBank/DDBJ whole genome shotgun (WGS) entry which is preliminary data.</text>
</comment>
<dbReference type="Pfam" id="PF13809">
    <property type="entry name" value="Tubulin_2"/>
    <property type="match status" value="1"/>
</dbReference>
<dbReference type="AlphaFoldDB" id="A0A7X0NX70"/>
<name>A0A7X0NX70_9ACTN</name>
<organism evidence="2 3">
    <name type="scientific">Nonomuraea rubra</name>
    <dbReference type="NCBI Taxonomy" id="46180"/>
    <lineage>
        <taxon>Bacteria</taxon>
        <taxon>Bacillati</taxon>
        <taxon>Actinomycetota</taxon>
        <taxon>Actinomycetes</taxon>
        <taxon>Streptosporangiales</taxon>
        <taxon>Streptosporangiaceae</taxon>
        <taxon>Nonomuraea</taxon>
    </lineage>
</organism>
<gene>
    <name evidence="2" type="ORF">HD593_006007</name>
</gene>
<reference evidence="2 3" key="1">
    <citation type="submission" date="2020-08" db="EMBL/GenBank/DDBJ databases">
        <title>Sequencing the genomes of 1000 actinobacteria strains.</title>
        <authorList>
            <person name="Klenk H.-P."/>
        </authorList>
    </citation>
    <scope>NUCLEOTIDE SEQUENCE [LARGE SCALE GENOMIC DNA]</scope>
    <source>
        <strain evidence="2 3">DSM 43768</strain>
    </source>
</reference>
<accession>A0A7X0NX70</accession>
<evidence type="ECO:0000256" key="1">
    <source>
        <dbReference type="SAM" id="MobiDB-lite"/>
    </source>
</evidence>
<feature type="compositionally biased region" description="Low complexity" evidence="1">
    <location>
        <begin position="381"/>
        <end position="392"/>
    </location>
</feature>
<dbReference type="Proteomes" id="UP000565579">
    <property type="component" value="Unassembled WGS sequence"/>
</dbReference>
<dbReference type="EMBL" id="JACHMI010000001">
    <property type="protein sequence ID" value="MBB6551212.1"/>
    <property type="molecule type" value="Genomic_DNA"/>
</dbReference>
<proteinExistence type="predicted"/>
<evidence type="ECO:0000313" key="2">
    <source>
        <dbReference type="EMBL" id="MBB6551212.1"/>
    </source>
</evidence>
<dbReference type="InterPro" id="IPR025904">
    <property type="entry name" value="Tubulin-like"/>
</dbReference>
<evidence type="ECO:0000313" key="3">
    <source>
        <dbReference type="Proteomes" id="UP000565579"/>
    </source>
</evidence>
<protein>
    <submittedName>
        <fullName evidence="2">Uncharacterized protein</fullName>
    </submittedName>
</protein>
<keyword evidence="3" id="KW-1185">Reference proteome</keyword>
<sequence length="430" mass="47804">MRMRILGPLFFVGLSGTGRRVGVEPERWLRDEQHGRDSVDLIRKFSSQNYQPYELPSRLKFVYGDDLSEAELVRNRRWVVPAERESFAAARTAQPNYDVVSKLDIYPDAARSLCAWLGDEAVRSLVRLRGDQVKDWLPPREQEPLMRRARQLHSVGSAGLFERMRHRPGSPVAQGIDDVFGMIDNLGSELAVLGAPLRRSCNVFVAFSVAGGTGRGIFYDYLRLIGDAFARNHVRARIRPLGVMPSASAGSKRGGRQARVHTGTTLLDLFRLVDELNAPDGLGELKVLVSDPSRVPQYAAIGTQNALLASRENSTSFQSPCEQRRWRQAVSPGALFVGSCDGRTPVPMGADRSCERVGDGGRGRWPRTEGWHQPAPELQPSTTLTGSGGSSSHCHLEHCQRRRCHREDRRHGLTRGAPAKISPRLRTCDQ</sequence>
<feature type="region of interest" description="Disordered" evidence="1">
    <location>
        <begin position="405"/>
        <end position="430"/>
    </location>
</feature>
<dbReference type="RefSeq" id="WP_185105344.1">
    <property type="nucleotide sequence ID" value="NZ_JACHMI010000001.1"/>
</dbReference>
<feature type="region of interest" description="Disordered" evidence="1">
    <location>
        <begin position="351"/>
        <end position="392"/>
    </location>
</feature>